<name>A0A834TPS0_9FABA</name>
<keyword evidence="3" id="KW-1185">Reference proteome</keyword>
<dbReference type="Proteomes" id="UP000634136">
    <property type="component" value="Unassembled WGS sequence"/>
</dbReference>
<evidence type="ECO:0000313" key="3">
    <source>
        <dbReference type="Proteomes" id="UP000634136"/>
    </source>
</evidence>
<proteinExistence type="predicted"/>
<evidence type="ECO:0000256" key="1">
    <source>
        <dbReference type="SAM" id="MobiDB-lite"/>
    </source>
</evidence>
<evidence type="ECO:0000313" key="2">
    <source>
        <dbReference type="EMBL" id="KAF7826558.1"/>
    </source>
</evidence>
<sequence>MYNSVLRGVHFLPFAGLVKVTFHRLIRYFVTQLTTINAQLKAGRLFNEKVTEDLEKLTDLASGLHVRKYDHQSTVSSITLASTCLRPVHLLTHPSRLTLTVYITWRQCMKHIAAEGATSSTQKADGNGPKGASRMNKHGLRDYMKWYQRRTRRWIHPDSAVQRYTGDVADGTMSQVHE</sequence>
<accession>A0A834TPS0</accession>
<dbReference type="EMBL" id="JAAIUW010000006">
    <property type="protein sequence ID" value="KAF7826558.1"/>
    <property type="molecule type" value="Genomic_DNA"/>
</dbReference>
<protein>
    <submittedName>
        <fullName evidence="2">Uncharacterized protein</fullName>
    </submittedName>
</protein>
<organism evidence="2 3">
    <name type="scientific">Senna tora</name>
    <dbReference type="NCBI Taxonomy" id="362788"/>
    <lineage>
        <taxon>Eukaryota</taxon>
        <taxon>Viridiplantae</taxon>
        <taxon>Streptophyta</taxon>
        <taxon>Embryophyta</taxon>
        <taxon>Tracheophyta</taxon>
        <taxon>Spermatophyta</taxon>
        <taxon>Magnoliopsida</taxon>
        <taxon>eudicotyledons</taxon>
        <taxon>Gunneridae</taxon>
        <taxon>Pentapetalae</taxon>
        <taxon>rosids</taxon>
        <taxon>fabids</taxon>
        <taxon>Fabales</taxon>
        <taxon>Fabaceae</taxon>
        <taxon>Caesalpinioideae</taxon>
        <taxon>Cassia clade</taxon>
        <taxon>Senna</taxon>
    </lineage>
</organism>
<comment type="caution">
    <text evidence="2">The sequence shown here is derived from an EMBL/GenBank/DDBJ whole genome shotgun (WGS) entry which is preliminary data.</text>
</comment>
<gene>
    <name evidence="2" type="ORF">G2W53_017722</name>
</gene>
<feature type="region of interest" description="Disordered" evidence="1">
    <location>
        <begin position="116"/>
        <end position="136"/>
    </location>
</feature>
<dbReference type="AlphaFoldDB" id="A0A834TPS0"/>
<reference evidence="2" key="1">
    <citation type="submission" date="2020-09" db="EMBL/GenBank/DDBJ databases">
        <title>Genome-Enabled Discovery of Anthraquinone Biosynthesis in Senna tora.</title>
        <authorList>
            <person name="Kang S.-H."/>
            <person name="Pandey R.P."/>
            <person name="Lee C.-M."/>
            <person name="Sim J.-S."/>
            <person name="Jeong J.-T."/>
            <person name="Choi B.-S."/>
            <person name="Jung M."/>
            <person name="Ginzburg D."/>
            <person name="Zhao K."/>
            <person name="Won S.Y."/>
            <person name="Oh T.-J."/>
            <person name="Yu Y."/>
            <person name="Kim N.-H."/>
            <person name="Lee O.R."/>
            <person name="Lee T.-H."/>
            <person name="Bashyal P."/>
            <person name="Kim T.-S."/>
            <person name="Lee W.-H."/>
            <person name="Kawkins C."/>
            <person name="Kim C.-K."/>
            <person name="Kim J.S."/>
            <person name="Ahn B.O."/>
            <person name="Rhee S.Y."/>
            <person name="Sohng J.K."/>
        </authorList>
    </citation>
    <scope>NUCLEOTIDE SEQUENCE</scope>
    <source>
        <tissue evidence="2">Leaf</tissue>
    </source>
</reference>